<proteinExistence type="predicted"/>
<evidence type="ECO:0000259" key="4">
    <source>
        <dbReference type="Pfam" id="PF24883"/>
    </source>
</evidence>
<dbReference type="Gene3D" id="3.40.50.300">
    <property type="entry name" value="P-loop containing nucleotide triphosphate hydrolases"/>
    <property type="match status" value="1"/>
</dbReference>
<dbReference type="Pfam" id="PF24883">
    <property type="entry name" value="NPHP3_N"/>
    <property type="match status" value="1"/>
</dbReference>
<organism evidence="5 6">
    <name type="scientific">Aspergillus pseudocaelatus</name>
    <dbReference type="NCBI Taxonomy" id="1825620"/>
    <lineage>
        <taxon>Eukaryota</taxon>
        <taxon>Fungi</taxon>
        <taxon>Dikarya</taxon>
        <taxon>Ascomycota</taxon>
        <taxon>Pezizomycotina</taxon>
        <taxon>Eurotiomycetes</taxon>
        <taxon>Eurotiomycetidae</taxon>
        <taxon>Eurotiales</taxon>
        <taxon>Aspergillaceae</taxon>
        <taxon>Aspergillus</taxon>
        <taxon>Aspergillus subgen. Circumdati</taxon>
    </lineage>
</organism>
<evidence type="ECO:0000313" key="5">
    <source>
        <dbReference type="EMBL" id="KAE8415238.1"/>
    </source>
</evidence>
<feature type="repeat" description="ANK" evidence="2">
    <location>
        <begin position="936"/>
        <end position="968"/>
    </location>
</feature>
<dbReference type="InterPro" id="IPR053137">
    <property type="entry name" value="NLR-like"/>
</dbReference>
<feature type="repeat" description="ANK" evidence="2">
    <location>
        <begin position="903"/>
        <end position="935"/>
    </location>
</feature>
<dbReference type="PROSITE" id="PS50297">
    <property type="entry name" value="ANK_REP_REGION"/>
    <property type="match status" value="5"/>
</dbReference>
<evidence type="ECO:0000256" key="1">
    <source>
        <dbReference type="ARBA" id="ARBA00022737"/>
    </source>
</evidence>
<dbReference type="InterPro" id="IPR035994">
    <property type="entry name" value="Nucleoside_phosphorylase_sf"/>
</dbReference>
<dbReference type="SUPFAM" id="SSF48403">
    <property type="entry name" value="Ankyrin repeat"/>
    <property type="match status" value="2"/>
</dbReference>
<feature type="repeat" description="ANK" evidence="2">
    <location>
        <begin position="1361"/>
        <end position="1395"/>
    </location>
</feature>
<feature type="repeat" description="ANK" evidence="2">
    <location>
        <begin position="1218"/>
        <end position="1250"/>
    </location>
</feature>
<dbReference type="InterPro" id="IPR056884">
    <property type="entry name" value="NPHP3-like_N"/>
</dbReference>
<dbReference type="PROSITE" id="PS50088">
    <property type="entry name" value="ANK_REPEAT"/>
    <property type="match status" value="7"/>
</dbReference>
<feature type="repeat" description="ANK" evidence="2">
    <location>
        <begin position="870"/>
        <end position="902"/>
    </location>
</feature>
<dbReference type="Proteomes" id="UP000325395">
    <property type="component" value="Unassembled WGS sequence"/>
</dbReference>
<protein>
    <submittedName>
        <fullName evidence="5">Ankyrin repeat-containing domain protein</fullName>
    </submittedName>
</protein>
<accession>A0ABQ6WDQ3</accession>
<gene>
    <name evidence="5" type="ORF">BDV36DRAFT_298214</name>
</gene>
<keyword evidence="6" id="KW-1185">Reference proteome</keyword>
<keyword evidence="2" id="KW-0040">ANK repeat</keyword>
<feature type="domain" description="GPI inositol-deacylase winged helix" evidence="3">
    <location>
        <begin position="659"/>
        <end position="735"/>
    </location>
</feature>
<sequence>MPSRDEYTVGWICAIRKEYVAALAFLDEIYDEVFELSEHDNNTYTFGKLGAHLVVIAVLPDGIYGICSAASVGRDMLHSFPNIEIGLLVGIGGGAPSQRNDIRLGDVVVSTPGNTAGGVIQYDFGKTIQNERFLSTGFLNQPPTCLLTAVNVLRAKYDSEGHQLDEHISNVLKKNERLQKVYQRPHPSTDKLYKSEVVHSHSGTSGSARSMSTVLAMKFLWDILLSLGIMLRLWAERNDSRSNLVVRPERGGTDHNPMIHHGLIASANQLMKDASIRDKLVAEKGVLCFEMEAAGLMNHFPCLVIRGICDYSDTHKNDLWQGYAAMAAAAYTKDLLCCLSPSRIAAYRYAKGNQEDKSIREWLAGIDYSKDHKYYLDKWQNGTGGWLIKSEEFGKWLDKDNQILFCPGIPGAGKTFAASFIIDHLCQNYQRDADTNIGIAYVYFDWQKPQISRSDLLSSLLSQLIRPSIPEIVRSFYNQHITRTTRPSSEDIMDILVEVVSMQTRTFIIVDALDECNGSVGSRSDVLATLFSLQDKTRANLLVTSRHIHAIETEFAERGSIVLEIRARDEDIRRYLDDHVTWLPKFVLEKPGLEEKIVSAIIKAADGMFLLAYLHLQSLKDTITISEIRRTLEMLPKISGAYDAAYNRIMHRIEQQPMNRRILASRVLSWIFRARRPLGIIELQHALAVTENSSSIDLDNIPAIGIIVDVCAGLVFADKSCGIVRLVHFTAQEYIDQSWIARFPDADVNIAKTCLTYLLYETFERGPTTTWEEYRQRLKDNPLYEYVARYWGCYARESYLEVKQLTSYFLRHSSVLASAAQVILEEASPFRPLRKLEGIIGLHIAAYFGINREVIDFLKDTPCTATVDSFGHAALHWAVMGGQNWTVEVLLQGGLDVNVIDTEMRSALHYAASQGDAVLTHLLLSKGALTEIRDIGGQTPLLAAADKLSIAAIKELLDAGAFVNAMDAKSRNALHLVVLAAKDQSANLAHLLLSWDIDASLTDFDNMTPLHYAVATGNRQVADILLEAGVDINIGVERNLCTISMEAGETTYQRRQPPQTAEANITNAVGLTPLHFAACSGHCAMTEYLLDKGANPNSQSHDGDTPLHIALNRGIPGSSPRRLANDDAWTGDRWQVELNVDYISDYEGEEAREIHGYIDEQRLAVISILLARSDIDVNIANSALESPLHKIRYDTIDSEVVVQSLLEKGANAFARNWKGQTALHLACSAGSSTNVCKFLDWGCSITNKDSEGVTALHYAVHQDKCDTVKVILNKDREGGRQLCLETDRQGRSLLHHHLQSCICSLEMVTILLDHGVRVDDVDKNGDTPLSIYLRKFKLLCESEICLSLLQQGADAFWTSPKGENLAHLAMHNWKLEIELLKLLSEHGVNLSSKDNSEKNILHHGAIHGSVSKDILDFILQKDLINWNDKDEKGKNPFMYALEESKKKRHPDLFASDRWKHTLENLSNLAGAKEF</sequence>
<feature type="repeat" description="ANK" evidence="2">
    <location>
        <begin position="1069"/>
        <end position="1101"/>
    </location>
</feature>
<dbReference type="PANTHER" id="PTHR46082:SF11">
    <property type="entry name" value="AAA+ ATPASE DOMAIN-CONTAINING PROTEIN-RELATED"/>
    <property type="match status" value="1"/>
</dbReference>
<evidence type="ECO:0000259" key="3">
    <source>
        <dbReference type="Pfam" id="PF22939"/>
    </source>
</evidence>
<keyword evidence="1" id="KW-0677">Repeat</keyword>
<dbReference type="SMART" id="SM00248">
    <property type="entry name" value="ANK"/>
    <property type="match status" value="13"/>
</dbReference>
<evidence type="ECO:0000313" key="6">
    <source>
        <dbReference type="Proteomes" id="UP000325395"/>
    </source>
</evidence>
<dbReference type="PANTHER" id="PTHR46082">
    <property type="entry name" value="ATP/GTP-BINDING PROTEIN-RELATED"/>
    <property type="match status" value="1"/>
</dbReference>
<dbReference type="Pfam" id="PF12796">
    <property type="entry name" value="Ank_2"/>
    <property type="match status" value="4"/>
</dbReference>
<evidence type="ECO:0000256" key="2">
    <source>
        <dbReference type="PROSITE-ProRule" id="PRU00023"/>
    </source>
</evidence>
<dbReference type="InterPro" id="IPR036770">
    <property type="entry name" value="Ankyrin_rpt-contain_sf"/>
</dbReference>
<dbReference type="InterPro" id="IPR054471">
    <property type="entry name" value="GPIID_WHD"/>
</dbReference>
<dbReference type="Gene3D" id="1.25.40.20">
    <property type="entry name" value="Ankyrin repeat-containing domain"/>
    <property type="match status" value="6"/>
</dbReference>
<feature type="repeat" description="ANK" evidence="2">
    <location>
        <begin position="1005"/>
        <end position="1037"/>
    </location>
</feature>
<dbReference type="InterPro" id="IPR027417">
    <property type="entry name" value="P-loop_NTPase"/>
</dbReference>
<dbReference type="SUPFAM" id="SSF53167">
    <property type="entry name" value="Purine and uridine phosphorylases"/>
    <property type="match status" value="1"/>
</dbReference>
<dbReference type="EMBL" id="ML735770">
    <property type="protein sequence ID" value="KAE8415238.1"/>
    <property type="molecule type" value="Genomic_DNA"/>
</dbReference>
<dbReference type="InterPro" id="IPR002110">
    <property type="entry name" value="Ankyrin_rpt"/>
</dbReference>
<dbReference type="Gene3D" id="3.40.50.1580">
    <property type="entry name" value="Nucleoside phosphorylase domain"/>
    <property type="match status" value="1"/>
</dbReference>
<dbReference type="Pfam" id="PF22939">
    <property type="entry name" value="WHD_GPIID"/>
    <property type="match status" value="1"/>
</dbReference>
<dbReference type="SUPFAM" id="SSF52540">
    <property type="entry name" value="P-loop containing nucleoside triphosphate hydrolases"/>
    <property type="match status" value="1"/>
</dbReference>
<feature type="domain" description="Nephrocystin 3-like N-terminal" evidence="4">
    <location>
        <begin position="382"/>
        <end position="546"/>
    </location>
</feature>
<reference evidence="5 6" key="1">
    <citation type="submission" date="2019-04" db="EMBL/GenBank/DDBJ databases">
        <authorList>
            <consortium name="DOE Joint Genome Institute"/>
            <person name="Mondo S."/>
            <person name="Kjaerbolling I."/>
            <person name="Vesth T."/>
            <person name="Frisvad J.C."/>
            <person name="Nybo J.L."/>
            <person name="Theobald S."/>
            <person name="Kildgaard S."/>
            <person name="Isbrandt T."/>
            <person name="Kuo A."/>
            <person name="Sato A."/>
            <person name="Lyhne E.K."/>
            <person name="Kogle M.E."/>
            <person name="Wiebenga A."/>
            <person name="Kun R.S."/>
            <person name="Lubbers R.J."/>
            <person name="Makela M.R."/>
            <person name="Barry K."/>
            <person name="Chovatia M."/>
            <person name="Clum A."/>
            <person name="Daum C."/>
            <person name="Haridas S."/>
            <person name="He G."/>
            <person name="LaButti K."/>
            <person name="Lipzen A."/>
            <person name="Riley R."/>
            <person name="Salamov A."/>
            <person name="Simmons B.A."/>
            <person name="Magnuson J.K."/>
            <person name="Henrissat B."/>
            <person name="Mortensen U.H."/>
            <person name="Larsen T.O."/>
            <person name="Devries R.P."/>
            <person name="Grigoriev I.V."/>
            <person name="Machida M."/>
            <person name="Baker S.E."/>
            <person name="Andersen M.R."/>
            <person name="Cantor M.N."/>
            <person name="Hua S.X."/>
        </authorList>
    </citation>
    <scope>NUCLEOTIDE SEQUENCE [LARGE SCALE GENOMIC DNA]</scope>
    <source>
        <strain evidence="5 6">CBS 117616</strain>
    </source>
</reference>
<name>A0ABQ6WDQ3_9EURO</name>